<feature type="compositionally biased region" description="Low complexity" evidence="4">
    <location>
        <begin position="168"/>
        <end position="179"/>
    </location>
</feature>
<feature type="compositionally biased region" description="Gly residues" evidence="4">
    <location>
        <begin position="41"/>
        <end position="64"/>
    </location>
</feature>
<evidence type="ECO:0000256" key="2">
    <source>
        <dbReference type="ARBA" id="ARBA00023015"/>
    </source>
</evidence>
<evidence type="ECO:0000256" key="3">
    <source>
        <dbReference type="ARBA" id="ARBA00023163"/>
    </source>
</evidence>
<dbReference type="GO" id="GO:0030015">
    <property type="term" value="C:CCR4-NOT core complex"/>
    <property type="evidence" value="ECO:0007669"/>
    <property type="project" value="InterPro"/>
</dbReference>
<evidence type="ECO:0000256" key="4">
    <source>
        <dbReference type="SAM" id="MobiDB-lite"/>
    </source>
</evidence>
<evidence type="ECO:0000259" key="5">
    <source>
        <dbReference type="Pfam" id="PF04153"/>
    </source>
</evidence>
<evidence type="ECO:0000256" key="1">
    <source>
        <dbReference type="ARBA" id="ARBA00007682"/>
    </source>
</evidence>
<feature type="compositionally biased region" description="Low complexity" evidence="4">
    <location>
        <begin position="229"/>
        <end position="238"/>
    </location>
</feature>
<feature type="compositionally biased region" description="Polar residues" evidence="4">
    <location>
        <begin position="239"/>
        <end position="252"/>
    </location>
</feature>
<dbReference type="EMBL" id="QVQW01000012">
    <property type="protein sequence ID" value="RKU46802.1"/>
    <property type="molecule type" value="Genomic_DNA"/>
</dbReference>
<dbReference type="InterPro" id="IPR007282">
    <property type="entry name" value="NOT2/3/5_C"/>
</dbReference>
<keyword evidence="3" id="KW-0804">Transcription</keyword>
<sequence>MNRPGAVPQSIRGLPGFGGQPQHQQQGQRTVSRGLPNGKIAGNGTGWALGGGGPLSSGAAGGFGSLNPPSRPPGGGVSFAQSLGVSGGSQPATPLDLSEFPTLSNNLSSNPSQQSTMWSTGGRNLGAPNSLNRNQANTTQAPQSDDVFNNGNSRLTSASGQSSFRFGNQASQNSQAQRSSVDDFPPLNRNANGDIGQERGNNSIASNFGFGAPGAASSSGAQAGGAGNGLLNALTANSRTSDTRSPTTGSQSRDARSSVGDEAQKGSAFRDDSTVSQASPLTEQPSNTDNRNPHGAIGAIGTAGGSSSASAGKAKAEAPEPSTNNGTPNAQDPLAGMTDAQKWGLPGLRHLMNTDPTYSAFLQGIEAPTLGLDLQSPDLISQQIYSLWDSLPPRPAVPRFVTPDCYRVTNVQPIENKVASFNEETLFFIFYSCPGDVKQHLAAVELNSRNWRWHKRAQVWLTKDDSMHPQVLSPLHERGYYIVWDTSVWHKEKKELTLYYADLDTPPQVPA</sequence>
<dbReference type="Gene3D" id="2.30.30.1020">
    <property type="entry name" value="CCR4-NOT complex subunit 2/3/5, C-terminal domain"/>
    <property type="match status" value="1"/>
</dbReference>
<evidence type="ECO:0000313" key="7">
    <source>
        <dbReference type="Proteomes" id="UP000275385"/>
    </source>
</evidence>
<feature type="compositionally biased region" description="Low complexity" evidence="4">
    <location>
        <begin position="295"/>
        <end position="313"/>
    </location>
</feature>
<dbReference type="Proteomes" id="UP000275385">
    <property type="component" value="Unassembled WGS sequence"/>
</dbReference>
<dbReference type="InterPro" id="IPR040168">
    <property type="entry name" value="Not2/3/5"/>
</dbReference>
<gene>
    <name evidence="6" type="ORF">DL546_007183</name>
</gene>
<keyword evidence="7" id="KW-1185">Reference proteome</keyword>
<keyword evidence="2" id="KW-0805">Transcription regulation</keyword>
<feature type="domain" description="NOT2/NOT3/NOT5 C-terminal" evidence="5">
    <location>
        <begin position="383"/>
        <end position="503"/>
    </location>
</feature>
<protein>
    <recommendedName>
        <fullName evidence="5">NOT2/NOT3/NOT5 C-terminal domain-containing protein</fullName>
    </recommendedName>
</protein>
<dbReference type="OrthoDB" id="258627at2759"/>
<feature type="compositionally biased region" description="Polar residues" evidence="4">
    <location>
        <begin position="117"/>
        <end position="166"/>
    </location>
</feature>
<proteinExistence type="inferred from homology"/>
<feature type="compositionally biased region" description="Polar residues" evidence="4">
    <location>
        <begin position="79"/>
        <end position="92"/>
    </location>
</feature>
<feature type="compositionally biased region" description="Low complexity" evidence="4">
    <location>
        <begin position="101"/>
        <end position="116"/>
    </location>
</feature>
<dbReference type="STRING" id="177199.A0A420YFU7"/>
<organism evidence="6 7">
    <name type="scientific">Coniochaeta pulveracea</name>
    <dbReference type="NCBI Taxonomy" id="177199"/>
    <lineage>
        <taxon>Eukaryota</taxon>
        <taxon>Fungi</taxon>
        <taxon>Dikarya</taxon>
        <taxon>Ascomycota</taxon>
        <taxon>Pezizomycotina</taxon>
        <taxon>Sordariomycetes</taxon>
        <taxon>Sordariomycetidae</taxon>
        <taxon>Coniochaetales</taxon>
        <taxon>Coniochaetaceae</taxon>
        <taxon>Coniochaeta</taxon>
    </lineage>
</organism>
<dbReference type="GO" id="GO:0000289">
    <property type="term" value="P:nuclear-transcribed mRNA poly(A) tail shortening"/>
    <property type="evidence" value="ECO:0007669"/>
    <property type="project" value="UniProtKB-ARBA"/>
</dbReference>
<feature type="compositionally biased region" description="Polar residues" evidence="4">
    <location>
        <begin position="274"/>
        <end position="290"/>
    </location>
</feature>
<feature type="region of interest" description="Disordered" evidence="4">
    <location>
        <begin position="1"/>
        <end position="338"/>
    </location>
</feature>
<comment type="similarity">
    <text evidence="1">Belongs to the CNOT2/3/5 family.</text>
</comment>
<dbReference type="AlphaFoldDB" id="A0A420YFU7"/>
<dbReference type="InterPro" id="IPR038635">
    <property type="entry name" value="CCR4-NOT_su2/3/5_C_sf"/>
</dbReference>
<accession>A0A420YFU7</accession>
<comment type="caution">
    <text evidence="6">The sequence shown here is derived from an EMBL/GenBank/DDBJ whole genome shotgun (WGS) entry which is preliminary data.</text>
</comment>
<dbReference type="GO" id="GO:0006355">
    <property type="term" value="P:regulation of DNA-templated transcription"/>
    <property type="evidence" value="ECO:0007669"/>
    <property type="project" value="InterPro"/>
</dbReference>
<feature type="compositionally biased region" description="Low complexity" evidence="4">
    <location>
        <begin position="205"/>
        <end position="221"/>
    </location>
</feature>
<name>A0A420YFU7_9PEZI</name>
<reference evidence="6 7" key="1">
    <citation type="submission" date="2018-08" db="EMBL/GenBank/DDBJ databases">
        <title>Draft genome of the lignicolous fungus Coniochaeta pulveracea.</title>
        <authorList>
            <person name="Borstlap C.J."/>
            <person name="De Witt R.N."/>
            <person name="Botha A."/>
            <person name="Volschenk H."/>
        </authorList>
    </citation>
    <scope>NUCLEOTIDE SEQUENCE [LARGE SCALE GENOMIC DNA]</scope>
    <source>
        <strain evidence="6 7">CAB683</strain>
    </source>
</reference>
<dbReference type="PANTHER" id="PTHR23326">
    <property type="entry name" value="CCR4 NOT-RELATED"/>
    <property type="match status" value="1"/>
</dbReference>
<evidence type="ECO:0000313" key="6">
    <source>
        <dbReference type="EMBL" id="RKU46802.1"/>
    </source>
</evidence>
<dbReference type="Pfam" id="PF04153">
    <property type="entry name" value="NOT2_3_5_C"/>
    <property type="match status" value="1"/>
</dbReference>
<feature type="compositionally biased region" description="Basic and acidic residues" evidence="4">
    <location>
        <begin position="262"/>
        <end position="273"/>
    </location>
</feature>